<dbReference type="InterPro" id="IPR001173">
    <property type="entry name" value="Glyco_trans_2-like"/>
</dbReference>
<proteinExistence type="predicted"/>
<dbReference type="Proteomes" id="UP000176723">
    <property type="component" value="Unassembled WGS sequence"/>
</dbReference>
<sequence>MTLSAVISAYNEEEVLKDCLDSVTWADEIVVVDNESVDRTAEIAEEHRAKVFKRPNNPLMLNINKNFGCTKATGDWILSLDADERVSEKLSQEIKAILHGPSTSSHEPVGFFIPRKNIIFGKWIEHGLWYPDYQLRLFRNGKGKFPGKHNHELLVVKGKTEKLREHIIHYNYTSTNQYVKKIMDYYSDNEVASFLESGKTIRWYDAIRMPASDFLTNFFARDGYKDGLHGLVLSLLQAFYMFIVFVKIWEKQGFWEYQSADFLQETKSELAGKGKELGYWINKVRIENAPTAKRMLLKLKQKLL</sequence>
<organism evidence="3 4">
    <name type="scientific">Candidatus Chisholmbacteria bacterium RIFCSPLOWO2_01_FULL_49_14</name>
    <dbReference type="NCBI Taxonomy" id="1797593"/>
    <lineage>
        <taxon>Bacteria</taxon>
        <taxon>Candidatus Chisholmiibacteriota</taxon>
    </lineage>
</organism>
<dbReference type="PANTHER" id="PTHR43630">
    <property type="entry name" value="POLY-BETA-1,6-N-ACETYL-D-GLUCOSAMINE SYNTHASE"/>
    <property type="match status" value="1"/>
</dbReference>
<name>A0A1G1W4T4_9BACT</name>
<comment type="caution">
    <text evidence="3">The sequence shown here is derived from an EMBL/GenBank/DDBJ whole genome shotgun (WGS) entry which is preliminary data.</text>
</comment>
<dbReference type="EMBL" id="MHCL01000003">
    <property type="protein sequence ID" value="OGY22387.1"/>
    <property type="molecule type" value="Genomic_DNA"/>
</dbReference>
<feature type="transmembrane region" description="Helical" evidence="1">
    <location>
        <begin position="228"/>
        <end position="249"/>
    </location>
</feature>
<dbReference type="Pfam" id="PF00535">
    <property type="entry name" value="Glycos_transf_2"/>
    <property type="match status" value="1"/>
</dbReference>
<feature type="domain" description="Glycosyltransferase 2-like" evidence="2">
    <location>
        <begin position="4"/>
        <end position="150"/>
    </location>
</feature>
<dbReference type="STRING" id="1797593.A3A65_04500"/>
<dbReference type="SUPFAM" id="SSF53448">
    <property type="entry name" value="Nucleotide-diphospho-sugar transferases"/>
    <property type="match status" value="1"/>
</dbReference>
<keyword evidence="1" id="KW-0472">Membrane</keyword>
<keyword evidence="1" id="KW-1133">Transmembrane helix</keyword>
<evidence type="ECO:0000313" key="4">
    <source>
        <dbReference type="Proteomes" id="UP000176723"/>
    </source>
</evidence>
<dbReference type="Gene3D" id="3.90.550.10">
    <property type="entry name" value="Spore Coat Polysaccharide Biosynthesis Protein SpsA, Chain A"/>
    <property type="match status" value="1"/>
</dbReference>
<dbReference type="PANTHER" id="PTHR43630:SF2">
    <property type="entry name" value="GLYCOSYLTRANSFERASE"/>
    <property type="match status" value="1"/>
</dbReference>
<evidence type="ECO:0000256" key="1">
    <source>
        <dbReference type="SAM" id="Phobius"/>
    </source>
</evidence>
<protein>
    <recommendedName>
        <fullName evidence="2">Glycosyltransferase 2-like domain-containing protein</fullName>
    </recommendedName>
</protein>
<dbReference type="InterPro" id="IPR029044">
    <property type="entry name" value="Nucleotide-diphossugar_trans"/>
</dbReference>
<evidence type="ECO:0000259" key="2">
    <source>
        <dbReference type="Pfam" id="PF00535"/>
    </source>
</evidence>
<dbReference type="AlphaFoldDB" id="A0A1G1W4T4"/>
<dbReference type="CDD" id="cd02511">
    <property type="entry name" value="Beta4Glucosyltransferase"/>
    <property type="match status" value="1"/>
</dbReference>
<gene>
    <name evidence="3" type="ORF">A3A65_04500</name>
</gene>
<accession>A0A1G1W4T4</accession>
<reference evidence="3 4" key="1">
    <citation type="journal article" date="2016" name="Nat. Commun.">
        <title>Thousands of microbial genomes shed light on interconnected biogeochemical processes in an aquifer system.</title>
        <authorList>
            <person name="Anantharaman K."/>
            <person name="Brown C.T."/>
            <person name="Hug L.A."/>
            <person name="Sharon I."/>
            <person name="Castelle C.J."/>
            <person name="Probst A.J."/>
            <person name="Thomas B.C."/>
            <person name="Singh A."/>
            <person name="Wilkins M.J."/>
            <person name="Karaoz U."/>
            <person name="Brodie E.L."/>
            <person name="Williams K.H."/>
            <person name="Hubbard S.S."/>
            <person name="Banfield J.F."/>
        </authorList>
    </citation>
    <scope>NUCLEOTIDE SEQUENCE [LARGE SCALE GENOMIC DNA]</scope>
</reference>
<evidence type="ECO:0000313" key="3">
    <source>
        <dbReference type="EMBL" id="OGY22387.1"/>
    </source>
</evidence>
<keyword evidence="1" id="KW-0812">Transmembrane</keyword>